<dbReference type="Proteomes" id="UP001237105">
    <property type="component" value="Unassembled WGS sequence"/>
</dbReference>
<evidence type="ECO:0000313" key="1">
    <source>
        <dbReference type="EMBL" id="MDI3422321.1"/>
    </source>
</evidence>
<dbReference type="RefSeq" id="WP_282538184.1">
    <property type="nucleotide sequence ID" value="NZ_JASCIS010000035.1"/>
</dbReference>
<evidence type="ECO:0008006" key="3">
    <source>
        <dbReference type="Google" id="ProtNLM"/>
    </source>
</evidence>
<proteinExistence type="predicted"/>
<sequence length="314" mass="32728">MIWYVALAVLLGLALIGALAALVVTEKRNRPPKPATAGPAVLDREALDVIDAGLRRLTGECLRSGRALPDLYGVLYSGERLDLLLAGTEDGTPEPWTADESGERWTATREALERPGPEGEPALPYALTVTVGTVGPDRALVDLSRATPSVSVAGPEEDVRRWARAVVTEVLTGPVGGLAEVTLVGSLAMDETLNGAALRSSRLYTAASVEEALARTAGAPVAPSGGAASDVTQIFRLIEGRSQVAVEGDAPHLFLVDASQLPRREGALDALRPGDAVLVLGDAPAAWRWRAGADGTLDTGPLGLRIDRHAGHLG</sequence>
<protein>
    <recommendedName>
        <fullName evidence="3">Secreted protein</fullName>
    </recommendedName>
</protein>
<dbReference type="EMBL" id="JASCIS010000035">
    <property type="protein sequence ID" value="MDI3422321.1"/>
    <property type="molecule type" value="Genomic_DNA"/>
</dbReference>
<accession>A0ABT6T394</accession>
<evidence type="ECO:0000313" key="2">
    <source>
        <dbReference type="Proteomes" id="UP001237105"/>
    </source>
</evidence>
<keyword evidence="2" id="KW-1185">Reference proteome</keyword>
<comment type="caution">
    <text evidence="1">The sequence shown here is derived from an EMBL/GenBank/DDBJ whole genome shotgun (WGS) entry which is preliminary data.</text>
</comment>
<organism evidence="1 2">
    <name type="scientific">Streptomyces luteolus</name>
    <dbReference type="NCBI Taxonomy" id="3043615"/>
    <lineage>
        <taxon>Bacteria</taxon>
        <taxon>Bacillati</taxon>
        <taxon>Actinomycetota</taxon>
        <taxon>Actinomycetes</taxon>
        <taxon>Kitasatosporales</taxon>
        <taxon>Streptomycetaceae</taxon>
        <taxon>Streptomyces</taxon>
    </lineage>
</organism>
<reference evidence="1 2" key="1">
    <citation type="submission" date="2023-05" db="EMBL/GenBank/DDBJ databases">
        <title>Draft genome sequence of Streptomyces sp. B-S-A12 isolated from a cave soil in Thailand.</title>
        <authorList>
            <person name="Chamroensaksri N."/>
            <person name="Muangham S."/>
        </authorList>
    </citation>
    <scope>NUCLEOTIDE SEQUENCE [LARGE SCALE GENOMIC DNA]</scope>
    <source>
        <strain evidence="1 2">B-S-A12</strain>
    </source>
</reference>
<gene>
    <name evidence="1" type="ORF">QIT00_27900</name>
</gene>
<name>A0ABT6T394_9ACTN</name>